<dbReference type="InterPro" id="IPR003591">
    <property type="entry name" value="Leu-rich_rpt_typical-subtyp"/>
</dbReference>
<dbReference type="AlphaFoldDB" id="A0AAV8BPB5"/>
<comment type="caution">
    <text evidence="4">The sequence shown here is derived from an EMBL/GenBank/DDBJ whole genome shotgun (WGS) entry which is preliminary data.</text>
</comment>
<dbReference type="PANTHER" id="PTHR47186">
    <property type="entry name" value="LEUCINE-RICH REPEAT-CONTAINING PROTEIN 57"/>
    <property type="match status" value="1"/>
</dbReference>
<dbReference type="SMART" id="SM00369">
    <property type="entry name" value="LRR_TYP"/>
    <property type="match status" value="4"/>
</dbReference>
<evidence type="ECO:0000259" key="3">
    <source>
        <dbReference type="Pfam" id="PF23247"/>
    </source>
</evidence>
<dbReference type="PANTHER" id="PTHR47186:SF63">
    <property type="entry name" value="C-JID DOMAIN-CONTAINING PROTEIN"/>
    <property type="match status" value="1"/>
</dbReference>
<keyword evidence="2" id="KW-0677">Repeat</keyword>
<reference evidence="4" key="1">
    <citation type="submission" date="2022-08" db="EMBL/GenBank/DDBJ databases">
        <authorList>
            <person name="Marques A."/>
        </authorList>
    </citation>
    <scope>NUCLEOTIDE SEQUENCE</scope>
    <source>
        <strain evidence="4">RhyPub2mFocal</strain>
        <tissue evidence="4">Leaves</tissue>
    </source>
</reference>
<dbReference type="Proteomes" id="UP001140206">
    <property type="component" value="Chromosome 5"/>
</dbReference>
<dbReference type="InterPro" id="IPR057135">
    <property type="entry name" value="At4g27190-like_LRR"/>
</dbReference>
<dbReference type="InterPro" id="IPR032675">
    <property type="entry name" value="LRR_dom_sf"/>
</dbReference>
<dbReference type="EMBL" id="JAMFTS010000005">
    <property type="protein sequence ID" value="KAJ4745042.1"/>
    <property type="molecule type" value="Genomic_DNA"/>
</dbReference>
<dbReference type="Gene3D" id="3.80.10.10">
    <property type="entry name" value="Ribonuclease Inhibitor"/>
    <property type="match status" value="3"/>
</dbReference>
<evidence type="ECO:0000256" key="1">
    <source>
        <dbReference type="ARBA" id="ARBA00022614"/>
    </source>
</evidence>
<evidence type="ECO:0000256" key="2">
    <source>
        <dbReference type="ARBA" id="ARBA00022737"/>
    </source>
</evidence>
<sequence length="806" mass="92497">MEEEEEEDEYFSKLFNSIIGHKADLVNFWVAEGLFGDEKEEGEINLTDSLNAANVVFEALQSHSLIQLLFYDNCYMENRSELFFYSPTSPFFGMRQLLETSLPLGAQNNISSPIDWENKSWISFLWNDGKWIIHPKTNKTTTFLYRAGRPSSASQSTINTILMKMANNLRVLDLSCSSFEALPTSIAYLTNLRLLSLIGCRNMRTLRPSEIDSSNSPIAMLEKLSFLNLNGVPLTHVPEEIGSNKHCLYSLDLSCPTIKSLPHNLFLEMPSLRELFLLGCTSLKSLPTSLTTLLHLEVFSLSQSLLDSLPCNIFEHMQRLRVLKLIGNHSLMHLPNSLSRASMLQELHIHDCTALREVNVAGHASLNSFSLSKSPSISRLSLCACNALETVALRDLNNLKELDLSFTSIKEFPLEICNQGSLRRLDLISVCQLKRVSWHKLRKPLPEVFNLVQHEYRVMGNQDSVDESLQLLNDGIGVKIFVHDIRILSTFRSGLLLDKQEANSPSLYICASEHRSQSMSKDMTSNNQFHKKNPYYEGIHLFENKFAQHFVGGHLCRQVEIGSVGRYLSWWQGILSFTESLLLRDNAFVFSLTDINPEFPELQECKVEGCHLMKVIFGETNRLKGKKLQNLWVSNLLKLTNVLHGSFQFDEFWALKFVNLRDCPRLVSIFPGNLKLPFLETLSIVCCYDLRSVFYYCQANDKDQFSRLCSIKLHQLPQLSQLYDCQKHPFQMPEWKELSFRGCWSLSRLPQLTKPRDQKVFVDGDIRQSKMFLSEMDKDQLSCYYFKSLPPVTSFKERVMNRIFLK</sequence>
<accession>A0AAV8BPB5</accession>
<keyword evidence="5" id="KW-1185">Reference proteome</keyword>
<organism evidence="4 5">
    <name type="scientific">Rhynchospora pubera</name>
    <dbReference type="NCBI Taxonomy" id="906938"/>
    <lineage>
        <taxon>Eukaryota</taxon>
        <taxon>Viridiplantae</taxon>
        <taxon>Streptophyta</taxon>
        <taxon>Embryophyta</taxon>
        <taxon>Tracheophyta</taxon>
        <taxon>Spermatophyta</taxon>
        <taxon>Magnoliopsida</taxon>
        <taxon>Liliopsida</taxon>
        <taxon>Poales</taxon>
        <taxon>Cyperaceae</taxon>
        <taxon>Cyperoideae</taxon>
        <taxon>Rhynchosporeae</taxon>
        <taxon>Rhynchospora</taxon>
    </lineage>
</organism>
<dbReference type="Pfam" id="PF23247">
    <property type="entry name" value="LRR_RPS2"/>
    <property type="match status" value="1"/>
</dbReference>
<dbReference type="SUPFAM" id="SSF52058">
    <property type="entry name" value="L domain-like"/>
    <property type="match status" value="2"/>
</dbReference>
<protein>
    <submittedName>
        <fullName evidence="4">Disease resistance protein (TIR-NBS-LRR class) family</fullName>
    </submittedName>
</protein>
<feature type="domain" description="Disease resistance protein At4g27190-like leucine-rich repeats" evidence="3">
    <location>
        <begin position="595"/>
        <end position="687"/>
    </location>
</feature>
<keyword evidence="1" id="KW-0433">Leucine-rich repeat</keyword>
<gene>
    <name evidence="4" type="ORF">LUZ62_079447</name>
</gene>
<proteinExistence type="predicted"/>
<evidence type="ECO:0000313" key="5">
    <source>
        <dbReference type="Proteomes" id="UP001140206"/>
    </source>
</evidence>
<evidence type="ECO:0000313" key="4">
    <source>
        <dbReference type="EMBL" id="KAJ4745042.1"/>
    </source>
</evidence>
<name>A0AAV8BPB5_9POAL</name>